<organism evidence="15 16">
    <name type="scientific">Candidatus Accumulibacter meliphilus</name>
    <dbReference type="NCBI Taxonomy" id="2211374"/>
    <lineage>
        <taxon>Bacteria</taxon>
        <taxon>Pseudomonadati</taxon>
        <taxon>Pseudomonadota</taxon>
        <taxon>Betaproteobacteria</taxon>
        <taxon>Candidatus Accumulibacter</taxon>
    </lineage>
</organism>
<dbReference type="GO" id="GO:0016020">
    <property type="term" value="C:membrane"/>
    <property type="evidence" value="ECO:0007669"/>
    <property type="project" value="UniProtKB-SubCell"/>
</dbReference>
<evidence type="ECO:0000256" key="5">
    <source>
        <dbReference type="ARBA" id="ARBA00022714"/>
    </source>
</evidence>
<dbReference type="GO" id="GO:0046872">
    <property type="term" value="F:metal ion binding"/>
    <property type="evidence" value="ECO:0007669"/>
    <property type="project" value="UniProtKB-KW"/>
</dbReference>
<keyword evidence="12 13" id="KW-0472">Membrane</keyword>
<evidence type="ECO:0000256" key="6">
    <source>
        <dbReference type="ARBA" id="ARBA00022723"/>
    </source>
</evidence>
<dbReference type="InterPro" id="IPR017938">
    <property type="entry name" value="Riboflavin_synthase-like_b-brl"/>
</dbReference>
<evidence type="ECO:0000256" key="8">
    <source>
        <dbReference type="ARBA" id="ARBA00022989"/>
    </source>
</evidence>
<evidence type="ECO:0000259" key="14">
    <source>
        <dbReference type="PROSITE" id="PS51384"/>
    </source>
</evidence>
<evidence type="ECO:0000256" key="10">
    <source>
        <dbReference type="ARBA" id="ARBA00023004"/>
    </source>
</evidence>
<evidence type="ECO:0000256" key="12">
    <source>
        <dbReference type="ARBA" id="ARBA00023136"/>
    </source>
</evidence>
<feature type="transmembrane region" description="Helical" evidence="13">
    <location>
        <begin position="189"/>
        <end position="207"/>
    </location>
</feature>
<protein>
    <submittedName>
        <fullName evidence="15">Ferric reductase</fullName>
    </submittedName>
</protein>
<dbReference type="InterPro" id="IPR039261">
    <property type="entry name" value="FNR_nucleotide-bd"/>
</dbReference>
<reference evidence="15 16" key="1">
    <citation type="submission" date="2018-05" db="EMBL/GenBank/DDBJ databases">
        <title>Integrated omic analyses show evidence that a Ca. Accumulibacter phosphatis strain performs denitrification under micro-aerobic conditions.</title>
        <authorList>
            <person name="Camejo P.Y."/>
            <person name="Katherine M.D."/>
            <person name="Daniel N.R."/>
        </authorList>
    </citation>
    <scope>NUCLEOTIDE SEQUENCE [LARGE SCALE GENOMIC DNA]</scope>
    <source>
        <strain evidence="15">UW-LDO-IC</strain>
    </source>
</reference>
<dbReference type="Gene3D" id="3.40.50.80">
    <property type="entry name" value="Nucleotide-binding domain of ferredoxin-NADP reductase (FNR) module"/>
    <property type="match status" value="1"/>
</dbReference>
<dbReference type="CDD" id="cd06198">
    <property type="entry name" value="FNR_like_3"/>
    <property type="match status" value="1"/>
</dbReference>
<dbReference type="Pfam" id="PF08022">
    <property type="entry name" value="FAD_binding_8"/>
    <property type="match status" value="1"/>
</dbReference>
<dbReference type="SUPFAM" id="SSF52343">
    <property type="entry name" value="Ferredoxin reductase-like, C-terminal NADP-linked domain"/>
    <property type="match status" value="1"/>
</dbReference>
<evidence type="ECO:0000256" key="3">
    <source>
        <dbReference type="ARBA" id="ARBA00022630"/>
    </source>
</evidence>
<keyword evidence="4 13" id="KW-0812">Transmembrane</keyword>
<dbReference type="SUPFAM" id="SSF63380">
    <property type="entry name" value="Riboflavin synthase domain-like"/>
    <property type="match status" value="1"/>
</dbReference>
<dbReference type="EMBL" id="QPGA01000005">
    <property type="protein sequence ID" value="RDE51668.1"/>
    <property type="molecule type" value="Genomic_DNA"/>
</dbReference>
<accession>A0A369XWB5</accession>
<dbReference type="GO" id="GO:0016491">
    <property type="term" value="F:oxidoreductase activity"/>
    <property type="evidence" value="ECO:0007669"/>
    <property type="project" value="UniProtKB-KW"/>
</dbReference>
<comment type="cofactor">
    <cofactor evidence="1">
        <name>FAD</name>
        <dbReference type="ChEBI" id="CHEBI:57692"/>
    </cofactor>
</comment>
<evidence type="ECO:0000256" key="4">
    <source>
        <dbReference type="ARBA" id="ARBA00022692"/>
    </source>
</evidence>
<evidence type="ECO:0000313" key="16">
    <source>
        <dbReference type="Proteomes" id="UP000253831"/>
    </source>
</evidence>
<name>A0A369XWB5_9PROT</name>
<keyword evidence="8 13" id="KW-1133">Transmembrane helix</keyword>
<dbReference type="AlphaFoldDB" id="A0A369XWB5"/>
<dbReference type="GO" id="GO:0050660">
    <property type="term" value="F:flavin adenine dinucleotide binding"/>
    <property type="evidence" value="ECO:0007669"/>
    <property type="project" value="TreeGrafter"/>
</dbReference>
<keyword evidence="7" id="KW-0274">FAD</keyword>
<evidence type="ECO:0000256" key="2">
    <source>
        <dbReference type="ARBA" id="ARBA00004141"/>
    </source>
</evidence>
<keyword evidence="11" id="KW-0411">Iron-sulfur</keyword>
<dbReference type="InterPro" id="IPR013112">
    <property type="entry name" value="FAD-bd_8"/>
</dbReference>
<feature type="transmembrane region" description="Helical" evidence="13">
    <location>
        <begin position="39"/>
        <end position="58"/>
    </location>
</feature>
<feature type="transmembrane region" description="Helical" evidence="13">
    <location>
        <begin position="79"/>
        <end position="95"/>
    </location>
</feature>
<sequence length="440" mass="48720">MKTALTLIITLITLAWGWDVLVAGTPSGSAALWVLRQEALYLSGLLAIALMSVAMFLATRPTWLEAPLGGMDRVYRTHKWAAILACVFAALHWLIEMSSDILKAIIGREGRVPKENFGGFIEVLRDLAEDLGEWAIYALLAMLAISLWRRFPYRVWRFLHRAMPVLYLMLAFHALLLAPTGYWTQPVGVLLAALLAGGVYGSVLALGGRIGRSRQVRGSVVALDHPAADVLAVRCRLDAGWPGHRPGQFAFVSFDDSEGQHPFTIASADHGDGEISFQIKALGDYTRQLARRLTVGQPVRIEGPYGRFDIARQQLDAQQIWIAGGIGVTPFLAWLEAQQARPADAPAADLHYCTRDRDGDPFVARLQALSAHLPGIRLYVHSARQGQQLSAEELAAAHDRARPAEVWFCGPQGLADNLRKDLRELWQGRLRFHQEAFVMR</sequence>
<evidence type="ECO:0000256" key="1">
    <source>
        <dbReference type="ARBA" id="ARBA00001974"/>
    </source>
</evidence>
<keyword evidence="5" id="KW-0001">2Fe-2S</keyword>
<evidence type="ECO:0000256" key="11">
    <source>
        <dbReference type="ARBA" id="ARBA00023014"/>
    </source>
</evidence>
<keyword evidence="3" id="KW-0285">Flavoprotein</keyword>
<dbReference type="InterPro" id="IPR017927">
    <property type="entry name" value="FAD-bd_FR_type"/>
</dbReference>
<dbReference type="PANTHER" id="PTHR47354">
    <property type="entry name" value="NADH OXIDOREDUCTASE HCR"/>
    <property type="match status" value="1"/>
</dbReference>
<feature type="transmembrane region" description="Helical" evidence="13">
    <location>
        <begin position="163"/>
        <end position="183"/>
    </location>
</feature>
<dbReference type="SFLD" id="SFLDS00052">
    <property type="entry name" value="Ferric_Reductase_Domain"/>
    <property type="match status" value="1"/>
</dbReference>
<comment type="caution">
    <text evidence="15">The sequence shown here is derived from an EMBL/GenBank/DDBJ whole genome shotgun (WGS) entry which is preliminary data.</text>
</comment>
<keyword evidence="9" id="KW-0560">Oxidoreductase</keyword>
<evidence type="ECO:0000256" key="7">
    <source>
        <dbReference type="ARBA" id="ARBA00022827"/>
    </source>
</evidence>
<feature type="domain" description="FAD-binding FR-type" evidence="14">
    <location>
        <begin position="213"/>
        <end position="311"/>
    </location>
</feature>
<comment type="subcellular location">
    <subcellularLocation>
        <location evidence="2">Membrane</location>
        <topology evidence="2">Multi-pass membrane protein</topology>
    </subcellularLocation>
</comment>
<keyword evidence="10" id="KW-0408">Iron</keyword>
<proteinExistence type="predicted"/>
<dbReference type="Pfam" id="PF01794">
    <property type="entry name" value="Ferric_reduct"/>
    <property type="match status" value="1"/>
</dbReference>
<evidence type="ECO:0000256" key="13">
    <source>
        <dbReference type="SAM" id="Phobius"/>
    </source>
</evidence>
<dbReference type="PROSITE" id="PS51384">
    <property type="entry name" value="FAD_FR"/>
    <property type="match status" value="1"/>
</dbReference>
<keyword evidence="6" id="KW-0479">Metal-binding</keyword>
<evidence type="ECO:0000313" key="15">
    <source>
        <dbReference type="EMBL" id="RDE51668.1"/>
    </source>
</evidence>
<dbReference type="InterPro" id="IPR050415">
    <property type="entry name" value="MRET"/>
</dbReference>
<gene>
    <name evidence="15" type="ORF">DVS81_04610</name>
</gene>
<feature type="transmembrane region" description="Helical" evidence="13">
    <location>
        <begin position="134"/>
        <end position="151"/>
    </location>
</feature>
<dbReference type="GO" id="GO:0051537">
    <property type="term" value="F:2 iron, 2 sulfur cluster binding"/>
    <property type="evidence" value="ECO:0007669"/>
    <property type="project" value="UniProtKB-KW"/>
</dbReference>
<dbReference type="Proteomes" id="UP000253831">
    <property type="component" value="Unassembled WGS sequence"/>
</dbReference>
<dbReference type="PANTHER" id="PTHR47354:SF8">
    <property type="entry name" value="1,2-PHENYLACETYL-COA EPOXIDASE, SUBUNIT E"/>
    <property type="match status" value="1"/>
</dbReference>
<dbReference type="InterPro" id="IPR013130">
    <property type="entry name" value="Fe3_Rdtase_TM_dom"/>
</dbReference>
<dbReference type="Gene3D" id="2.40.30.10">
    <property type="entry name" value="Translation factors"/>
    <property type="match status" value="1"/>
</dbReference>
<evidence type="ECO:0000256" key="9">
    <source>
        <dbReference type="ARBA" id="ARBA00023002"/>
    </source>
</evidence>